<proteinExistence type="predicted"/>
<reference evidence="2" key="1">
    <citation type="journal article" date="2023" name="Int. J. Syst. Evol. Microbiol.">
        <title>Collibacillus ludicampi gen. nov., sp. nov., a new soil bacterium of the family Alicyclobacillaceae.</title>
        <authorList>
            <person name="Jojima T."/>
            <person name="Ioku Y."/>
            <person name="Fukuta Y."/>
            <person name="Shirasaka N."/>
            <person name="Matsumura Y."/>
            <person name="Mori M."/>
        </authorList>
    </citation>
    <scope>NUCLEOTIDE SEQUENCE</scope>
    <source>
        <strain evidence="2">TP075</strain>
    </source>
</reference>
<sequence length="81" mass="8764">MVMDSILSLSAGIAGLVNLILYLIGISIAWFALGAVKWDLFLHKPRGGKASTLRLLLAIAIGYQCVQFILAYINSTLLLKS</sequence>
<keyword evidence="1" id="KW-1133">Transmembrane helix</keyword>
<evidence type="ECO:0000256" key="1">
    <source>
        <dbReference type="SAM" id="Phobius"/>
    </source>
</evidence>
<keyword evidence="3" id="KW-1185">Reference proteome</keyword>
<gene>
    <name evidence="2" type="ORF">DNHGIG_12360</name>
</gene>
<dbReference type="RefSeq" id="WP_282198866.1">
    <property type="nucleotide sequence ID" value="NZ_BOQE01000001.1"/>
</dbReference>
<feature type="transmembrane region" description="Helical" evidence="1">
    <location>
        <begin position="6"/>
        <end position="33"/>
    </location>
</feature>
<evidence type="ECO:0000313" key="3">
    <source>
        <dbReference type="Proteomes" id="UP001057291"/>
    </source>
</evidence>
<dbReference type="AlphaFoldDB" id="A0AAV4LE26"/>
<dbReference type="InterPro" id="IPR009526">
    <property type="entry name" value="DUF1146"/>
</dbReference>
<organism evidence="2 3">
    <name type="scientific">Collibacillus ludicampi</name>
    <dbReference type="NCBI Taxonomy" id="2771369"/>
    <lineage>
        <taxon>Bacteria</taxon>
        <taxon>Bacillati</taxon>
        <taxon>Bacillota</taxon>
        <taxon>Bacilli</taxon>
        <taxon>Bacillales</taxon>
        <taxon>Alicyclobacillaceae</taxon>
        <taxon>Collibacillus</taxon>
    </lineage>
</organism>
<name>A0AAV4LE26_9BACL</name>
<keyword evidence="1" id="KW-0472">Membrane</keyword>
<protein>
    <recommendedName>
        <fullName evidence="4">DUF1146 domain-containing protein</fullName>
    </recommendedName>
</protein>
<keyword evidence="1" id="KW-0812">Transmembrane</keyword>
<evidence type="ECO:0000313" key="2">
    <source>
        <dbReference type="EMBL" id="GIM45687.1"/>
    </source>
</evidence>
<comment type="caution">
    <text evidence="2">The sequence shown here is derived from an EMBL/GenBank/DDBJ whole genome shotgun (WGS) entry which is preliminary data.</text>
</comment>
<dbReference type="Pfam" id="PF06612">
    <property type="entry name" value="DUF1146"/>
    <property type="match status" value="1"/>
</dbReference>
<evidence type="ECO:0008006" key="4">
    <source>
        <dbReference type="Google" id="ProtNLM"/>
    </source>
</evidence>
<dbReference type="Proteomes" id="UP001057291">
    <property type="component" value="Unassembled WGS sequence"/>
</dbReference>
<accession>A0AAV4LE26</accession>
<dbReference type="EMBL" id="BOQE01000001">
    <property type="protein sequence ID" value="GIM45687.1"/>
    <property type="molecule type" value="Genomic_DNA"/>
</dbReference>
<feature type="transmembrane region" description="Helical" evidence="1">
    <location>
        <begin position="53"/>
        <end position="73"/>
    </location>
</feature>